<keyword evidence="5 6" id="KW-0238">DNA-binding</keyword>
<dbReference type="InterPro" id="IPR011890">
    <property type="entry name" value="SMC_prok"/>
</dbReference>
<dbReference type="PANTHER" id="PTHR43977">
    <property type="entry name" value="STRUCTURAL MAINTENANCE OF CHROMOSOMES PROTEIN 3"/>
    <property type="match status" value="1"/>
</dbReference>
<dbReference type="InterPro" id="IPR010935">
    <property type="entry name" value="SMC_hinge"/>
</dbReference>
<keyword evidence="3 6" id="KW-0067">ATP-binding</keyword>
<evidence type="ECO:0000259" key="7">
    <source>
        <dbReference type="SMART" id="SM00968"/>
    </source>
</evidence>
<comment type="subcellular location">
    <subcellularLocation>
        <location evidence="6">Cytoplasm</location>
    </subcellularLocation>
</comment>
<sequence length="1187" mass="136260">MFLKSLEIRGFKSFADKTELVFKRGITAVVGPNGSGKSNISDAVKWVLGEQSVKNLRGGKMQDVIFAGTQYRKPVSLAQVTLILDNSDGQLPIEYTDVTIMRRLFRSGESEYYLNNTKCRLKDIQELFMDTGIGKEGYSIIGQGKIEAVLSGKPEERRSLLEEAAGIVKFKTRKVEAEKKLENTEQNIQRINDIFSTYEERLEPLKNENEKAKQFLELSKLLKSKEVNLTIYNIDIIEKKIISFQNEIDENDVNLRKLLEEKRNIKEKLQQANEELEKFELENNDERKRYYNSKTMIQNLLAEIDLLNERISNLESTIERTSRGVQQFNEKLVGLKNERNTQEVSNKALKNEQNSINTDISNFEKEISKINFNIENNDKLIKNSKAHQVQLISEITKNKNDLVILENDMNTLKNKLEECRGASEAYINSIKINYSTKDMLKNEILNIDNKINQYEEQIKQYKKAIAVENRKQAKDESKLKEFTIEYNKIEANCNALINLEKQYEGYNKSVKNLMQHIDKDRISEAKNKAYILGEIIKVGQKYETAIEVALGGAISNIITDNEKIATKLIGYLKHNKLGRATFLPINIIKGKKIHMTEKLKNIKGYIGIASELIEYEVKYANTIDYVLGRTVIAENMDSALLLAKESGYRFKIVTLEGEVINVGGALTGGSIYHKNTNIISRKREIEGLSSKLKEYDENIRELTDKIDAQKISIKEMDDTCLNLRDEIHYENIEKTKINGKISAIDNDNEKLKRDLNVSKNEIVLIEDTLNNSLSNLTNKQNKIEELILLEKENNIKISSLELEFEIEKENVKNKRENITELKIKKAQIDENVSNRYNDLNRIEGEIQSLEKEIYNLESENKEARQNVDFAKEKITNNEKKIEEINEIINDLDEKFKESEIKRLKIKDSIKSFTENLEKLVLLSDKNERAKNNIQVSLARNEAEKEAVYKKLNEEMELTYAEALEFKIDNINIEEFKKDIAIYKNQISNLGVVNLGAIEEYDELIEKYNFMSAQKEDLIKAKEELKSVVSEMTDKMKAVFRENFVKLRKNFNETFKELFKGGNADLILEDGDELSANIEINVQPPGKKLQNINLMSGGEKGLSAIALLFAILKMKPTPFCILDEIEAALDDSNVARYSEFLKKFSNNTQFIIITHRKGSMEAGDVLYGVTMEEKGVSKIVSVDLSKAN</sequence>
<proteinExistence type="inferred from homology"/>
<feature type="coiled-coil region" evidence="6">
    <location>
        <begin position="248"/>
        <end position="366"/>
    </location>
</feature>
<feature type="domain" description="SMC hinge" evidence="7">
    <location>
        <begin position="526"/>
        <end position="643"/>
    </location>
</feature>
<dbReference type="NCBIfam" id="TIGR02168">
    <property type="entry name" value="SMC_prok_B"/>
    <property type="match status" value="1"/>
</dbReference>
<dbReference type="InterPro" id="IPR003395">
    <property type="entry name" value="RecF/RecN/SMC_N"/>
</dbReference>
<comment type="domain">
    <text evidence="6">Contains large globular domains required for ATP hydrolysis at each terminus and a third globular domain forming a flexible hinge near the middle of the molecule. These domains are separated by coiled-coil structures.</text>
</comment>
<name>A0ABT4CTI6_9CLOT</name>
<dbReference type="Gene3D" id="3.40.50.300">
    <property type="entry name" value="P-loop containing nucleotide triphosphate hydrolases"/>
    <property type="match status" value="2"/>
</dbReference>
<keyword evidence="9" id="KW-1185">Reference proteome</keyword>
<comment type="caution">
    <text evidence="8">The sequence shown here is derived from an EMBL/GenBank/DDBJ whole genome shotgun (WGS) entry which is preliminary data.</text>
</comment>
<evidence type="ECO:0000256" key="5">
    <source>
        <dbReference type="ARBA" id="ARBA00023125"/>
    </source>
</evidence>
<dbReference type="EMBL" id="JAPQES010000007">
    <property type="protein sequence ID" value="MCY6372385.1"/>
    <property type="molecule type" value="Genomic_DNA"/>
</dbReference>
<dbReference type="InterPro" id="IPR036277">
    <property type="entry name" value="SMC_hinge_sf"/>
</dbReference>
<dbReference type="Gene3D" id="3.30.70.1620">
    <property type="match status" value="1"/>
</dbReference>
<dbReference type="PIRSF" id="PIRSF005719">
    <property type="entry name" value="SMC"/>
    <property type="match status" value="1"/>
</dbReference>
<dbReference type="SMART" id="SM00968">
    <property type="entry name" value="SMC_hinge"/>
    <property type="match status" value="1"/>
</dbReference>
<feature type="coiled-coil region" evidence="6">
    <location>
        <begin position="395"/>
        <end position="516"/>
    </location>
</feature>
<dbReference type="Proteomes" id="UP001079657">
    <property type="component" value="Unassembled WGS sequence"/>
</dbReference>
<reference evidence="8" key="1">
    <citation type="submission" date="2022-12" db="EMBL/GenBank/DDBJ databases">
        <authorList>
            <person name="Wang J."/>
        </authorList>
    </citation>
    <scope>NUCLEOTIDE SEQUENCE</scope>
    <source>
        <strain evidence="8">HY-42-06</strain>
    </source>
</reference>
<dbReference type="Gene3D" id="1.20.1060.20">
    <property type="match status" value="1"/>
</dbReference>
<feature type="binding site" evidence="6">
    <location>
        <begin position="32"/>
        <end position="39"/>
    </location>
    <ligand>
        <name>ATP</name>
        <dbReference type="ChEBI" id="CHEBI:30616"/>
    </ligand>
</feature>
<dbReference type="HAMAP" id="MF_01894">
    <property type="entry name" value="Smc_prok"/>
    <property type="match status" value="1"/>
</dbReference>
<keyword evidence="4 6" id="KW-0175">Coiled coil</keyword>
<feature type="coiled-coil region" evidence="6">
    <location>
        <begin position="1000"/>
        <end position="1034"/>
    </location>
</feature>
<evidence type="ECO:0000256" key="4">
    <source>
        <dbReference type="ARBA" id="ARBA00023054"/>
    </source>
</evidence>
<dbReference type="SUPFAM" id="SSF75553">
    <property type="entry name" value="Smc hinge domain"/>
    <property type="match status" value="1"/>
</dbReference>
<feature type="coiled-coil region" evidence="6">
    <location>
        <begin position="685"/>
        <end position="768"/>
    </location>
</feature>
<comment type="subunit">
    <text evidence="6">Homodimer.</text>
</comment>
<dbReference type="InterPro" id="IPR027417">
    <property type="entry name" value="P-loop_NTPase"/>
</dbReference>
<feature type="coiled-coil region" evidence="6">
    <location>
        <begin position="797"/>
        <end position="901"/>
    </location>
</feature>
<keyword evidence="2 6" id="KW-0547">Nucleotide-binding</keyword>
<organism evidence="8 9">
    <name type="scientific">Clostridium ganghwense</name>
    <dbReference type="NCBI Taxonomy" id="312089"/>
    <lineage>
        <taxon>Bacteria</taxon>
        <taxon>Bacillati</taxon>
        <taxon>Bacillota</taxon>
        <taxon>Clostridia</taxon>
        <taxon>Eubacteriales</taxon>
        <taxon>Clostridiaceae</taxon>
        <taxon>Clostridium</taxon>
    </lineage>
</organism>
<dbReference type="Gene3D" id="1.10.287.1490">
    <property type="match status" value="1"/>
</dbReference>
<keyword evidence="1 6" id="KW-0963">Cytoplasm</keyword>
<accession>A0ABT4CTI6</accession>
<dbReference type="CDD" id="cd03278">
    <property type="entry name" value="ABC_SMC_barmotin"/>
    <property type="match status" value="2"/>
</dbReference>
<feature type="coiled-coil region" evidence="6">
    <location>
        <begin position="167"/>
        <end position="201"/>
    </location>
</feature>
<dbReference type="RefSeq" id="WP_268051365.1">
    <property type="nucleotide sequence ID" value="NZ_JAPQES010000007.1"/>
</dbReference>
<evidence type="ECO:0000256" key="3">
    <source>
        <dbReference type="ARBA" id="ARBA00022840"/>
    </source>
</evidence>
<dbReference type="InterPro" id="IPR024704">
    <property type="entry name" value="SMC"/>
</dbReference>
<evidence type="ECO:0000256" key="1">
    <source>
        <dbReference type="ARBA" id="ARBA00022490"/>
    </source>
</evidence>
<evidence type="ECO:0000256" key="6">
    <source>
        <dbReference type="HAMAP-Rule" id="MF_01894"/>
    </source>
</evidence>
<comment type="function">
    <text evidence="6">Required for chromosome condensation and partitioning.</text>
</comment>
<dbReference type="SUPFAM" id="SSF57997">
    <property type="entry name" value="Tropomyosin"/>
    <property type="match status" value="1"/>
</dbReference>
<evidence type="ECO:0000313" key="9">
    <source>
        <dbReference type="Proteomes" id="UP001079657"/>
    </source>
</evidence>
<evidence type="ECO:0000313" key="8">
    <source>
        <dbReference type="EMBL" id="MCY6372385.1"/>
    </source>
</evidence>
<dbReference type="Pfam" id="PF02463">
    <property type="entry name" value="SMC_N"/>
    <property type="match status" value="1"/>
</dbReference>
<dbReference type="Pfam" id="PF06470">
    <property type="entry name" value="SMC_hinge"/>
    <property type="match status" value="1"/>
</dbReference>
<comment type="similarity">
    <text evidence="6">Belongs to the SMC family.</text>
</comment>
<gene>
    <name evidence="6 8" type="primary">smc</name>
    <name evidence="8" type="ORF">OXH55_17270</name>
</gene>
<dbReference type="SUPFAM" id="SSF52540">
    <property type="entry name" value="P-loop containing nucleoside triphosphate hydrolases"/>
    <property type="match status" value="1"/>
</dbReference>
<evidence type="ECO:0000256" key="2">
    <source>
        <dbReference type="ARBA" id="ARBA00022741"/>
    </source>
</evidence>
<protein>
    <recommendedName>
        <fullName evidence="6">Chromosome partition protein Smc</fullName>
    </recommendedName>
</protein>